<name>A0ABV6EPE3_9BRAD</name>
<evidence type="ECO:0000313" key="2">
    <source>
        <dbReference type="Proteomes" id="UP001589775"/>
    </source>
</evidence>
<dbReference type="EMBL" id="JBHLWM010000001">
    <property type="protein sequence ID" value="MFC0240091.1"/>
    <property type="molecule type" value="Genomic_DNA"/>
</dbReference>
<keyword evidence="2" id="KW-1185">Reference proteome</keyword>
<proteinExistence type="predicted"/>
<dbReference type="Proteomes" id="UP001589775">
    <property type="component" value="Unassembled WGS sequence"/>
</dbReference>
<sequence>MTDQTQNIELPDRLSVEESSPYYNEAVLALDVGIRFKGQDKTNVIEYCVSEGWIRVAAGNAKDRFGNQLAIKVHGPVEPYIRPRS</sequence>
<reference evidence="1 2" key="1">
    <citation type="submission" date="2024-09" db="EMBL/GenBank/DDBJ databases">
        <authorList>
            <person name="Sun Q."/>
            <person name="Mori K."/>
        </authorList>
    </citation>
    <scope>NUCLEOTIDE SEQUENCE [LARGE SCALE GENOMIC DNA]</scope>
    <source>
        <strain evidence="1 2">KCTC 23279</strain>
    </source>
</reference>
<comment type="caution">
    <text evidence="1">The sequence shown here is derived from an EMBL/GenBank/DDBJ whole genome shotgun (WGS) entry which is preliminary data.</text>
</comment>
<evidence type="ECO:0000313" key="1">
    <source>
        <dbReference type="EMBL" id="MFC0240091.1"/>
    </source>
</evidence>
<organism evidence="1 2">
    <name type="scientific">Rhodopseudomonas telluris</name>
    <dbReference type="NCBI Taxonomy" id="644215"/>
    <lineage>
        <taxon>Bacteria</taxon>
        <taxon>Pseudomonadati</taxon>
        <taxon>Pseudomonadota</taxon>
        <taxon>Alphaproteobacteria</taxon>
        <taxon>Hyphomicrobiales</taxon>
        <taxon>Nitrobacteraceae</taxon>
        <taxon>Rhodopseudomonas</taxon>
    </lineage>
</organism>
<gene>
    <name evidence="1" type="ORF">ACFFJ6_06410</name>
</gene>
<dbReference type="Pfam" id="PF11730">
    <property type="entry name" value="DUF3297"/>
    <property type="match status" value="1"/>
</dbReference>
<dbReference type="InterPro" id="IPR021724">
    <property type="entry name" value="DUF3297"/>
</dbReference>
<dbReference type="RefSeq" id="WP_378385523.1">
    <property type="nucleotide sequence ID" value="NZ_JBHLWM010000001.1"/>
</dbReference>
<protein>
    <submittedName>
        <fullName evidence="1">DUF3297 family protein</fullName>
    </submittedName>
</protein>
<accession>A0ABV6EPE3</accession>